<dbReference type="InterPro" id="IPR003749">
    <property type="entry name" value="ThiS/MoaD-like"/>
</dbReference>
<protein>
    <recommendedName>
        <fullName evidence="3">Molybdenum cofactor biosynthesis protein MoaD</fullName>
    </recommendedName>
</protein>
<gene>
    <name evidence="1" type="ORF">N44_00128</name>
</gene>
<dbReference type="Gene3D" id="3.10.20.30">
    <property type="match status" value="1"/>
</dbReference>
<sequence>MTTLNIAFSGTLLRFVDYQKEVSLEAETISKALRTLTEKYPSLTASLYDANGEVRKVHRLFLNGEQLFSNELDRSIQENDRLQILTAIAGG</sequence>
<dbReference type="Proteomes" id="UP000030321">
    <property type="component" value="Unassembled WGS sequence"/>
</dbReference>
<dbReference type="Pfam" id="PF02597">
    <property type="entry name" value="ThiS"/>
    <property type="match status" value="1"/>
</dbReference>
<dbReference type="AlphaFoldDB" id="A0A0A1VQ28"/>
<dbReference type="InterPro" id="IPR016155">
    <property type="entry name" value="Mopterin_synth/thiamin_S_b"/>
</dbReference>
<dbReference type="RefSeq" id="WP_002740056.1">
    <property type="nucleotide sequence ID" value="NZ_BBPA01000014.1"/>
</dbReference>
<organism evidence="1 2">
    <name type="scientific">Microcystis aeruginosa NIES-44</name>
    <dbReference type="NCBI Taxonomy" id="449439"/>
    <lineage>
        <taxon>Bacteria</taxon>
        <taxon>Bacillati</taxon>
        <taxon>Cyanobacteriota</taxon>
        <taxon>Cyanophyceae</taxon>
        <taxon>Oscillatoriophycideae</taxon>
        <taxon>Chroococcales</taxon>
        <taxon>Microcystaceae</taxon>
        <taxon>Microcystis</taxon>
    </lineage>
</organism>
<dbReference type="InterPro" id="IPR012675">
    <property type="entry name" value="Beta-grasp_dom_sf"/>
</dbReference>
<dbReference type="PANTHER" id="PTHR38031">
    <property type="entry name" value="SULFUR CARRIER PROTEIN SLR0821-RELATED"/>
    <property type="match status" value="1"/>
</dbReference>
<evidence type="ECO:0000313" key="2">
    <source>
        <dbReference type="Proteomes" id="UP000030321"/>
    </source>
</evidence>
<evidence type="ECO:0008006" key="3">
    <source>
        <dbReference type="Google" id="ProtNLM"/>
    </source>
</evidence>
<dbReference type="EMBL" id="BBPA01000014">
    <property type="protein sequence ID" value="GAL91840.1"/>
    <property type="molecule type" value="Genomic_DNA"/>
</dbReference>
<reference evidence="2" key="1">
    <citation type="journal article" date="2015" name="Genome">
        <title>Whole Genome Sequence of the Non-Microcystin-Producing Microcystis aeruginosa Strain NIES-44.</title>
        <authorList>
            <person name="Okano K."/>
            <person name="Miyata N."/>
            <person name="Ozaki Y."/>
        </authorList>
    </citation>
    <scope>NUCLEOTIDE SEQUENCE [LARGE SCALE GENOMIC DNA]</scope>
    <source>
        <strain evidence="2">NIES-44</strain>
    </source>
</reference>
<name>A0A0A1VQ28_MICAE</name>
<dbReference type="InterPro" id="IPR052045">
    <property type="entry name" value="Sulfur_Carrier/Prot_Modifier"/>
</dbReference>
<evidence type="ECO:0000313" key="1">
    <source>
        <dbReference type="EMBL" id="GAL91840.1"/>
    </source>
</evidence>
<dbReference type="SUPFAM" id="SSF54285">
    <property type="entry name" value="MoaD/ThiS"/>
    <property type="match status" value="1"/>
</dbReference>
<dbReference type="PANTHER" id="PTHR38031:SF1">
    <property type="entry name" value="SULFUR CARRIER PROTEIN CYSO"/>
    <property type="match status" value="1"/>
</dbReference>
<comment type="caution">
    <text evidence="1">The sequence shown here is derived from an EMBL/GenBank/DDBJ whole genome shotgun (WGS) entry which is preliminary data.</text>
</comment>
<accession>A0A0A1VQ28</accession>
<proteinExistence type="predicted"/>